<reference evidence="3" key="2">
    <citation type="submission" date="2025-08" db="UniProtKB">
        <authorList>
            <consortium name="RefSeq"/>
        </authorList>
    </citation>
    <scope>IDENTIFICATION</scope>
    <source>
        <tissue evidence="3">Etiolated seedlings</tissue>
    </source>
</reference>
<dbReference type="PaxDb" id="3827-XP_004500053.1"/>
<feature type="compositionally biased region" description="Basic and acidic residues" evidence="1">
    <location>
        <begin position="408"/>
        <end position="423"/>
    </location>
</feature>
<dbReference type="OrthoDB" id="1910926at2759"/>
<feature type="region of interest" description="Disordered" evidence="1">
    <location>
        <begin position="1"/>
        <end position="51"/>
    </location>
</feature>
<name>A0A1S2Y7Y3_CICAR</name>
<feature type="compositionally biased region" description="Basic residues" evidence="1">
    <location>
        <begin position="18"/>
        <end position="27"/>
    </location>
</feature>
<gene>
    <name evidence="3" type="primary">LOC101507720</name>
</gene>
<dbReference type="KEGG" id="cam:101507720"/>
<organism evidence="2 3">
    <name type="scientific">Cicer arietinum</name>
    <name type="common">Chickpea</name>
    <name type="synonym">Garbanzo</name>
    <dbReference type="NCBI Taxonomy" id="3827"/>
    <lineage>
        <taxon>Eukaryota</taxon>
        <taxon>Viridiplantae</taxon>
        <taxon>Streptophyta</taxon>
        <taxon>Embryophyta</taxon>
        <taxon>Tracheophyta</taxon>
        <taxon>Spermatophyta</taxon>
        <taxon>Magnoliopsida</taxon>
        <taxon>eudicotyledons</taxon>
        <taxon>Gunneridae</taxon>
        <taxon>Pentapetalae</taxon>
        <taxon>rosids</taxon>
        <taxon>fabids</taxon>
        <taxon>Fabales</taxon>
        <taxon>Fabaceae</taxon>
        <taxon>Papilionoideae</taxon>
        <taxon>50 kb inversion clade</taxon>
        <taxon>NPAAA clade</taxon>
        <taxon>Hologalegina</taxon>
        <taxon>IRL clade</taxon>
        <taxon>Cicereae</taxon>
        <taxon>Cicer</taxon>
    </lineage>
</organism>
<feature type="region of interest" description="Disordered" evidence="1">
    <location>
        <begin position="325"/>
        <end position="352"/>
    </location>
</feature>
<dbReference type="STRING" id="3827.A0A1S2Y7Y3"/>
<evidence type="ECO:0000313" key="2">
    <source>
        <dbReference type="Proteomes" id="UP000087171"/>
    </source>
</evidence>
<dbReference type="PANTHER" id="PTHR34682">
    <property type="entry name" value="AT HOOK MOTIF-CONTAINING PROTEIN"/>
    <property type="match status" value="1"/>
</dbReference>
<feature type="compositionally biased region" description="Polar residues" evidence="1">
    <location>
        <begin position="1"/>
        <end position="10"/>
    </location>
</feature>
<feature type="region of interest" description="Disordered" evidence="1">
    <location>
        <begin position="403"/>
        <end position="469"/>
    </location>
</feature>
<protein>
    <submittedName>
        <fullName evidence="3">Uncharacterized protein LOC101507720 isoform X1</fullName>
    </submittedName>
</protein>
<dbReference type="PANTHER" id="PTHR34682:SF1">
    <property type="entry name" value="PROTEIN METABOLIC NETWORK MODULATOR 1"/>
    <property type="match status" value="1"/>
</dbReference>
<dbReference type="eggNOG" id="KOG1347">
    <property type="taxonomic scope" value="Eukaryota"/>
</dbReference>
<accession>A0A1S2Y7Y3</accession>
<proteinExistence type="predicted"/>
<evidence type="ECO:0000313" key="3">
    <source>
        <dbReference type="RefSeq" id="XP_004500053.1"/>
    </source>
</evidence>
<dbReference type="RefSeq" id="XP_004500053.1">
    <property type="nucleotide sequence ID" value="XM_004499996.2"/>
</dbReference>
<dbReference type="AlphaFoldDB" id="A0A1S2Y7Y3"/>
<keyword evidence="2" id="KW-1185">Reference proteome</keyword>
<dbReference type="InterPro" id="IPR045881">
    <property type="entry name" value="MNM1-like"/>
</dbReference>
<dbReference type="GeneID" id="101507720"/>
<dbReference type="Proteomes" id="UP000087171">
    <property type="component" value="Chromosome Ca5"/>
</dbReference>
<evidence type="ECO:0000256" key="1">
    <source>
        <dbReference type="SAM" id="MobiDB-lite"/>
    </source>
</evidence>
<sequence>MEQQNQNTPDGSGDVPIKRKRGRPRKYPRPDSEESSYMALSQSRKQTPVRVEQVPVPPGFQAVNGNQHLQRGQESESNDAMVGQVVSGVIEAAFDAGFLLSVRVGNSDTTLRGLVFKPGRFVPVCPENDVAPGVPMIQRNEVPFPSKPTQFQTPLPKEKNGQPVSACRTESLPMNGSPSVPQVPRGAVSTSNLVASSRMNVNVPPLVTGQTIDQLARGNMGPVLFQPNFSNEMPVSTPPLQVTPVSLVSGVIVAKEIPLEGNQALTSPALTSQNSLPSSVQSESVPLQYQSPSDALNKIAEKSSAVASVPLQLVTENVKMIETPSDAMDTETGNSMPGDSIAAKDPSTMQQEDKVHDVDQPVLIKPLQAVQSHLEENSDTALKASDCTGTGKMTELLQALQNNQTENQESKAAEPESGDKLDGIRSFGTGLQDSGIGTGLQDSGIGTGLQDSGIGTGHQDGTVHSTNPF</sequence>
<feature type="region of interest" description="Disordered" evidence="1">
    <location>
        <begin position="144"/>
        <end position="164"/>
    </location>
</feature>
<reference evidence="2" key="1">
    <citation type="journal article" date="2013" name="Nat. Biotechnol.">
        <title>Draft genome sequence of chickpea (Cicer arietinum) provides a resource for trait improvement.</title>
        <authorList>
            <person name="Varshney R.K."/>
            <person name="Song C."/>
            <person name="Saxena R.K."/>
            <person name="Azam S."/>
            <person name="Yu S."/>
            <person name="Sharpe A.G."/>
            <person name="Cannon S."/>
            <person name="Baek J."/>
            <person name="Rosen B.D."/>
            <person name="Tar'an B."/>
            <person name="Millan T."/>
            <person name="Zhang X."/>
            <person name="Ramsay L.D."/>
            <person name="Iwata A."/>
            <person name="Wang Y."/>
            <person name="Nelson W."/>
            <person name="Farmer A.D."/>
            <person name="Gaur P.M."/>
            <person name="Soderlund C."/>
            <person name="Penmetsa R.V."/>
            <person name="Xu C."/>
            <person name="Bharti A.K."/>
            <person name="He W."/>
            <person name="Winter P."/>
            <person name="Zhao S."/>
            <person name="Hane J.K."/>
            <person name="Carrasquilla-Garcia N."/>
            <person name="Condie J.A."/>
            <person name="Upadhyaya H.D."/>
            <person name="Luo M.C."/>
            <person name="Thudi M."/>
            <person name="Gowda C.L."/>
            <person name="Singh N.P."/>
            <person name="Lichtenzveig J."/>
            <person name="Gali K.K."/>
            <person name="Rubio J."/>
            <person name="Nadarajan N."/>
            <person name="Dolezel J."/>
            <person name="Bansal K.C."/>
            <person name="Xu X."/>
            <person name="Edwards D."/>
            <person name="Zhang G."/>
            <person name="Kahl G."/>
            <person name="Gil J."/>
            <person name="Singh K.B."/>
            <person name="Datta S.K."/>
            <person name="Jackson S.A."/>
            <person name="Wang J."/>
            <person name="Cook D.R."/>
        </authorList>
    </citation>
    <scope>NUCLEOTIDE SEQUENCE [LARGE SCALE GENOMIC DNA]</scope>
    <source>
        <strain evidence="2">cv. CDC Frontier</strain>
    </source>
</reference>